<proteinExistence type="predicted"/>
<keyword evidence="3" id="KW-1185">Reference proteome</keyword>
<accession>A0ABV0XTD1</accession>
<dbReference type="Proteomes" id="UP001469553">
    <property type="component" value="Unassembled WGS sequence"/>
</dbReference>
<feature type="transmembrane region" description="Helical" evidence="1">
    <location>
        <begin position="7"/>
        <end position="28"/>
    </location>
</feature>
<evidence type="ECO:0000313" key="2">
    <source>
        <dbReference type="EMBL" id="MEQ2284726.1"/>
    </source>
</evidence>
<keyword evidence="1" id="KW-1133">Transmembrane helix</keyword>
<name>A0ABV0XTD1_9TELE</name>
<sequence length="130" mass="14743">MGVNNIITCHSVFLVLYLFMFNQMFLVFEFPFLVFYSLGSDLLCVYGFGDYLFRSVSPVLGYEVYFLPCPSVSVLSHVFWSQFLLPQAPPCPRLFPSASLLPLLPCLLVSPVPCSSDYLPYCFMSTFVCI</sequence>
<keyword evidence="1" id="KW-0472">Membrane</keyword>
<gene>
    <name evidence="2" type="ORF">AMECASPLE_024491</name>
</gene>
<protein>
    <submittedName>
        <fullName evidence="2">Uncharacterized protein</fullName>
    </submittedName>
</protein>
<reference evidence="2 3" key="1">
    <citation type="submission" date="2021-06" db="EMBL/GenBank/DDBJ databases">
        <authorList>
            <person name="Palmer J.M."/>
        </authorList>
    </citation>
    <scope>NUCLEOTIDE SEQUENCE [LARGE SCALE GENOMIC DNA]</scope>
    <source>
        <strain evidence="2 3">AS_MEX2019</strain>
        <tissue evidence="2">Muscle</tissue>
    </source>
</reference>
<evidence type="ECO:0000313" key="3">
    <source>
        <dbReference type="Proteomes" id="UP001469553"/>
    </source>
</evidence>
<comment type="caution">
    <text evidence="2">The sequence shown here is derived from an EMBL/GenBank/DDBJ whole genome shotgun (WGS) entry which is preliminary data.</text>
</comment>
<keyword evidence="1" id="KW-0812">Transmembrane</keyword>
<evidence type="ECO:0000256" key="1">
    <source>
        <dbReference type="SAM" id="Phobius"/>
    </source>
</evidence>
<dbReference type="EMBL" id="JAHRIP010011745">
    <property type="protein sequence ID" value="MEQ2284726.1"/>
    <property type="molecule type" value="Genomic_DNA"/>
</dbReference>
<organism evidence="2 3">
    <name type="scientific">Ameca splendens</name>
    <dbReference type="NCBI Taxonomy" id="208324"/>
    <lineage>
        <taxon>Eukaryota</taxon>
        <taxon>Metazoa</taxon>
        <taxon>Chordata</taxon>
        <taxon>Craniata</taxon>
        <taxon>Vertebrata</taxon>
        <taxon>Euteleostomi</taxon>
        <taxon>Actinopterygii</taxon>
        <taxon>Neopterygii</taxon>
        <taxon>Teleostei</taxon>
        <taxon>Neoteleostei</taxon>
        <taxon>Acanthomorphata</taxon>
        <taxon>Ovalentaria</taxon>
        <taxon>Atherinomorphae</taxon>
        <taxon>Cyprinodontiformes</taxon>
        <taxon>Goodeidae</taxon>
        <taxon>Ameca</taxon>
    </lineage>
</organism>